<protein>
    <submittedName>
        <fullName evidence="2">Uncharacterized protein</fullName>
    </submittedName>
</protein>
<reference evidence="2" key="1">
    <citation type="submission" date="2020-06" db="EMBL/GenBank/DDBJ databases">
        <authorList>
            <consortium name="Plant Systems Biology data submission"/>
        </authorList>
    </citation>
    <scope>NUCLEOTIDE SEQUENCE</scope>
    <source>
        <strain evidence="2">D6</strain>
    </source>
</reference>
<evidence type="ECO:0000313" key="2">
    <source>
        <dbReference type="EMBL" id="CAB9498901.1"/>
    </source>
</evidence>
<dbReference type="OrthoDB" id="43645at2759"/>
<name>A0A9N8DDV5_9STRA</name>
<dbReference type="AlphaFoldDB" id="A0A9N8DDV5"/>
<accession>A0A9N8DDV5</accession>
<gene>
    <name evidence="2" type="ORF">SEMRO_48_G028210.1</name>
</gene>
<keyword evidence="3" id="KW-1185">Reference proteome</keyword>
<feature type="region of interest" description="Disordered" evidence="1">
    <location>
        <begin position="1"/>
        <end position="22"/>
    </location>
</feature>
<organism evidence="2 3">
    <name type="scientific">Seminavis robusta</name>
    <dbReference type="NCBI Taxonomy" id="568900"/>
    <lineage>
        <taxon>Eukaryota</taxon>
        <taxon>Sar</taxon>
        <taxon>Stramenopiles</taxon>
        <taxon>Ochrophyta</taxon>
        <taxon>Bacillariophyta</taxon>
        <taxon>Bacillariophyceae</taxon>
        <taxon>Bacillariophycidae</taxon>
        <taxon>Naviculales</taxon>
        <taxon>Naviculaceae</taxon>
        <taxon>Seminavis</taxon>
    </lineage>
</organism>
<dbReference type="Proteomes" id="UP001153069">
    <property type="component" value="Unassembled WGS sequence"/>
</dbReference>
<proteinExistence type="predicted"/>
<sequence>MTTEATAMDVDPPATTTTTASTGTVVAAAPTAAPTPADPESLNGCWILDKSKGEWSMRGYLETMNVNELAIKAHEKGEQEYDTFHTIQLTTDRIKITKRSRVNADLVVELRLGIEEKELLPPGDRLKASLAVSHNPRHLKIESSMHTVNGIAKVTDVKEMQPNDTGGGGVVLVQTLTVLNEQTGNSHTTTRYFIPYRGTPPHEVV</sequence>
<evidence type="ECO:0000256" key="1">
    <source>
        <dbReference type="SAM" id="MobiDB-lite"/>
    </source>
</evidence>
<comment type="caution">
    <text evidence="2">The sequence shown here is derived from an EMBL/GenBank/DDBJ whole genome shotgun (WGS) entry which is preliminary data.</text>
</comment>
<dbReference type="EMBL" id="CAICTM010000048">
    <property type="protein sequence ID" value="CAB9498901.1"/>
    <property type="molecule type" value="Genomic_DNA"/>
</dbReference>
<evidence type="ECO:0000313" key="3">
    <source>
        <dbReference type="Proteomes" id="UP001153069"/>
    </source>
</evidence>